<protein>
    <recommendedName>
        <fullName evidence="15">Protein kinase domain-containing protein</fullName>
    </recommendedName>
</protein>
<feature type="transmembrane region" description="Helical" evidence="14">
    <location>
        <begin position="282"/>
        <end position="301"/>
    </location>
</feature>
<evidence type="ECO:0000256" key="1">
    <source>
        <dbReference type="ARBA" id="ARBA00004479"/>
    </source>
</evidence>
<evidence type="ECO:0000256" key="9">
    <source>
        <dbReference type="ARBA" id="ARBA00022989"/>
    </source>
</evidence>
<evidence type="ECO:0000256" key="6">
    <source>
        <dbReference type="ARBA" id="ARBA00022741"/>
    </source>
</evidence>
<keyword evidence="2" id="KW-0723">Serine/threonine-protein kinase</keyword>
<dbReference type="PROSITE" id="PS00108">
    <property type="entry name" value="PROTEIN_KINASE_ST"/>
    <property type="match status" value="1"/>
</dbReference>
<keyword evidence="11" id="KW-0325">Glycoprotein</keyword>
<dbReference type="Pfam" id="PF07714">
    <property type="entry name" value="PK_Tyr_Ser-Thr"/>
    <property type="match status" value="1"/>
</dbReference>
<accession>A0ABP0XVE9</accession>
<dbReference type="InterPro" id="IPR008271">
    <property type="entry name" value="Ser/Thr_kinase_AS"/>
</dbReference>
<dbReference type="SMART" id="SM00220">
    <property type="entry name" value="S_TKc"/>
    <property type="match status" value="1"/>
</dbReference>
<dbReference type="Gene3D" id="1.10.510.10">
    <property type="entry name" value="Transferase(Phosphotransferase) domain 1"/>
    <property type="match status" value="1"/>
</dbReference>
<dbReference type="PROSITE" id="PS00107">
    <property type="entry name" value="PROTEIN_KINASE_ATP"/>
    <property type="match status" value="1"/>
</dbReference>
<dbReference type="Proteomes" id="UP001642487">
    <property type="component" value="Chromosome 10"/>
</dbReference>
<sequence>METATLDYHMFIYSSDDRNISVWYDCPQEDINWENYRFPCCSKQGKQGRTSYVFETSGQIGGCKMKMEVAVMINGSEGGMNKTRPALVVGKGRRRWFSFGYKNLYVIQGLEGRKNVMALLGKAGRLEFTVPYMEQTNQDRKEGRKNLMNSLEKATRRRFNNIFQRLQAMEGLKEGGKNKVGLQEKARWFDFIYKKTRNYRRDEIEGLKLEGRKNRMSLLEKPANRTKQELEVEYKNLYTIACDACRETHGKCGENATYQFYCICETQDQHRPYICIASPRPVAIASGSIILTISIIIFIYSTRKHISDDKKIEEMIRRYSTHTPKRYSYSQLKKITNSFTNKLGQGGFSTVYKGKLRDGCDVAVKLLNESKENGEEFMNEVVSITKTSHVNIATLLGFCYERSTRALVYEYMSNGSLDKYIFQRGLQIKNGVELSLSTLYGIVIGVRRGLEYLHCHCNTKILHFDIKPDNILLDNNFCPKISDFGLAKQCMARESHVSMTGMKGTVGFMAPEVIFRNLGKVSHKSDVYSYGMLVLEMLGEKKCPNERVGQSSEGYFPDWIYNNLTRHEIDEGSNCWGNTKEEKQMARKMIIVGLHCIQTSPHHRPSMTHVVAMLEEGSIDSLQIPPKPNSYGPPATDLLQATASSSSSSSPEATRVATAPQGTPGYVDAKYYECCQLTNKSHVFSFGVVLLSFSTTGLLFLPIIATKLIVVAQANSISFAGFNDESLGSYNSCQSSVGCLCTLE</sequence>
<dbReference type="Gene3D" id="3.30.200.20">
    <property type="entry name" value="Phosphorylase Kinase, domain 1"/>
    <property type="match status" value="1"/>
</dbReference>
<gene>
    <name evidence="16" type="ORF">CITCOLO1_LOCUS3829</name>
</gene>
<organism evidence="16 17">
    <name type="scientific">Citrullus colocynthis</name>
    <name type="common">colocynth</name>
    <dbReference type="NCBI Taxonomy" id="252529"/>
    <lineage>
        <taxon>Eukaryota</taxon>
        <taxon>Viridiplantae</taxon>
        <taxon>Streptophyta</taxon>
        <taxon>Embryophyta</taxon>
        <taxon>Tracheophyta</taxon>
        <taxon>Spermatophyta</taxon>
        <taxon>Magnoliopsida</taxon>
        <taxon>eudicotyledons</taxon>
        <taxon>Gunneridae</taxon>
        <taxon>Pentapetalae</taxon>
        <taxon>rosids</taxon>
        <taxon>fabids</taxon>
        <taxon>Cucurbitales</taxon>
        <taxon>Cucurbitaceae</taxon>
        <taxon>Benincaseae</taxon>
        <taxon>Citrullus</taxon>
    </lineage>
</organism>
<feature type="region of interest" description="Disordered" evidence="13">
    <location>
        <begin position="623"/>
        <end position="659"/>
    </location>
</feature>
<evidence type="ECO:0000259" key="15">
    <source>
        <dbReference type="PROSITE" id="PS50011"/>
    </source>
</evidence>
<dbReference type="PROSITE" id="PS50011">
    <property type="entry name" value="PROTEIN_KINASE_DOM"/>
    <property type="match status" value="1"/>
</dbReference>
<dbReference type="PANTHER" id="PTHR27009">
    <property type="entry name" value="RUST RESISTANCE KINASE LR10-RELATED"/>
    <property type="match status" value="1"/>
</dbReference>
<evidence type="ECO:0000313" key="16">
    <source>
        <dbReference type="EMBL" id="CAK9312150.1"/>
    </source>
</evidence>
<evidence type="ECO:0000256" key="11">
    <source>
        <dbReference type="ARBA" id="ARBA00023180"/>
    </source>
</evidence>
<evidence type="ECO:0000256" key="3">
    <source>
        <dbReference type="ARBA" id="ARBA00022679"/>
    </source>
</evidence>
<dbReference type="InterPro" id="IPR017441">
    <property type="entry name" value="Protein_kinase_ATP_BS"/>
</dbReference>
<evidence type="ECO:0000256" key="4">
    <source>
        <dbReference type="ARBA" id="ARBA00022692"/>
    </source>
</evidence>
<keyword evidence="7" id="KW-0418">Kinase</keyword>
<reference evidence="16 17" key="1">
    <citation type="submission" date="2024-03" db="EMBL/GenBank/DDBJ databases">
        <authorList>
            <person name="Gkanogiannis A."/>
            <person name="Becerra Lopez-Lavalle L."/>
        </authorList>
    </citation>
    <scope>NUCLEOTIDE SEQUENCE [LARGE SCALE GENOMIC DNA]</scope>
</reference>
<dbReference type="InterPro" id="IPR011009">
    <property type="entry name" value="Kinase-like_dom_sf"/>
</dbReference>
<evidence type="ECO:0000256" key="5">
    <source>
        <dbReference type="ARBA" id="ARBA00022729"/>
    </source>
</evidence>
<name>A0ABP0XVE9_9ROSI</name>
<keyword evidence="6 12" id="KW-0547">Nucleotide-binding</keyword>
<feature type="domain" description="Protein kinase" evidence="15">
    <location>
        <begin position="337"/>
        <end position="619"/>
    </location>
</feature>
<proteinExistence type="predicted"/>
<keyword evidence="8 12" id="KW-0067">ATP-binding</keyword>
<dbReference type="SUPFAM" id="SSF56112">
    <property type="entry name" value="Protein kinase-like (PK-like)"/>
    <property type="match status" value="1"/>
</dbReference>
<dbReference type="InterPro" id="IPR000719">
    <property type="entry name" value="Prot_kinase_dom"/>
</dbReference>
<evidence type="ECO:0000256" key="2">
    <source>
        <dbReference type="ARBA" id="ARBA00022527"/>
    </source>
</evidence>
<evidence type="ECO:0000256" key="8">
    <source>
        <dbReference type="ARBA" id="ARBA00022840"/>
    </source>
</evidence>
<keyword evidence="5" id="KW-0732">Signal</keyword>
<evidence type="ECO:0000313" key="17">
    <source>
        <dbReference type="Proteomes" id="UP001642487"/>
    </source>
</evidence>
<comment type="subcellular location">
    <subcellularLocation>
        <location evidence="1">Membrane</location>
        <topology evidence="1">Single-pass type I membrane protein</topology>
    </subcellularLocation>
</comment>
<evidence type="ECO:0000256" key="14">
    <source>
        <dbReference type="SAM" id="Phobius"/>
    </source>
</evidence>
<evidence type="ECO:0000256" key="12">
    <source>
        <dbReference type="PROSITE-ProRule" id="PRU10141"/>
    </source>
</evidence>
<dbReference type="InterPro" id="IPR001245">
    <property type="entry name" value="Ser-Thr/Tyr_kinase_cat_dom"/>
</dbReference>
<keyword evidence="10 14" id="KW-0472">Membrane</keyword>
<dbReference type="EMBL" id="OZ021744">
    <property type="protein sequence ID" value="CAK9312150.1"/>
    <property type="molecule type" value="Genomic_DNA"/>
</dbReference>
<feature type="transmembrane region" description="Helical" evidence="14">
    <location>
        <begin position="683"/>
        <end position="705"/>
    </location>
</feature>
<dbReference type="InterPro" id="IPR045874">
    <property type="entry name" value="LRK10/LRL21-25-like"/>
</dbReference>
<feature type="binding site" evidence="12">
    <location>
        <position position="365"/>
    </location>
    <ligand>
        <name>ATP</name>
        <dbReference type="ChEBI" id="CHEBI:30616"/>
    </ligand>
</feature>
<evidence type="ECO:0000256" key="7">
    <source>
        <dbReference type="ARBA" id="ARBA00022777"/>
    </source>
</evidence>
<keyword evidence="3" id="KW-0808">Transferase</keyword>
<evidence type="ECO:0000256" key="10">
    <source>
        <dbReference type="ARBA" id="ARBA00023136"/>
    </source>
</evidence>
<keyword evidence="4 14" id="KW-0812">Transmembrane</keyword>
<keyword evidence="9 14" id="KW-1133">Transmembrane helix</keyword>
<evidence type="ECO:0000256" key="13">
    <source>
        <dbReference type="SAM" id="MobiDB-lite"/>
    </source>
</evidence>
<keyword evidence="17" id="KW-1185">Reference proteome</keyword>